<keyword evidence="6" id="KW-0472">Membrane</keyword>
<dbReference type="Pfam" id="PF13620">
    <property type="entry name" value="CarboxypepD_reg"/>
    <property type="match status" value="1"/>
</dbReference>
<comment type="caution">
    <text evidence="11">The sequence shown here is derived from an EMBL/GenBank/DDBJ whole genome shotgun (WGS) entry which is preliminary data.</text>
</comment>
<dbReference type="InterPro" id="IPR036942">
    <property type="entry name" value="Beta-barrel_TonB_sf"/>
</dbReference>
<evidence type="ECO:0000256" key="5">
    <source>
        <dbReference type="ARBA" id="ARBA00022729"/>
    </source>
</evidence>
<sequence length="829" mass="90354">MRKAILIIISILLTYSYNTYAQGGAKGSISGKVTDANTKQPVDYATVSIFKQGSTSPFNGMSTDAKGSFKIDNVPAGDYKVTVDFLGYQKTTIEHVIVGGNPSTSVLNNILLQPSSKQLQTVNVVAKAPIIENRIDKTVYNAANDLTSQGGVAIDVLKKVPQVTVDIDGNVELQGNANVRFLINGKPSSIFGASLADALQAIPASQIKSIEVITSPGARYDAAGTGGIINIILKDNKVQGINGSINLAAATRRENGSFNFSARKGNVGINAFFSGNAQLNTTVLSNSTRTSTDADGNVSTLAQNGSASSKRSGYQSGLSFNWSITPKDEFTATVGFNHFGNSNAGLTNQLQQQYNPANTLLSTLASARNSDSRFSANAVDWSLAYKKNFKTEGQTLEFLFNSSRSNNTSRYSQQQDYLTGGYPSTGSRANNPGKDRETNVSLDYVQPVTKSFTLETGAKVVINNLSNSVVTDSLLNDGSYINNADQTYGFNYKRNIYAAYVSATFSVFNKFLDLKPGLRNEYTTTTADFQNVTIPSYNTLVPSMVLSHKFNDAQSIKLSYNYRIERPDYRDVNPFYNISDPYNISTGNPNLKPEKSNSLELGFNQSFNSGASFSANVFYRHNSDDLQDYSTRYDVLTINGRDYYDVLLSQRANIGTQTSVGGNLFASVPVTSKFNLRSNVFLISRNNNNPGIANVTGFGYRINLNASYQFGNDLTAEAFGNYNSSQRVLQGTRPQFFFYNFAVRKQFMDKKASIGLMATNPFGLYVNQRSVTEGVGFRQLNLRQLPFQSFGITLSYKFGKLEFSKNKGERGNNEGGENMPSAPEGGGTK</sequence>
<dbReference type="AlphaFoldDB" id="A0A563U524"/>
<evidence type="ECO:0000256" key="9">
    <source>
        <dbReference type="SAM" id="SignalP"/>
    </source>
</evidence>
<feature type="chain" id="PRO_5021789430" evidence="9">
    <location>
        <begin position="22"/>
        <end position="829"/>
    </location>
</feature>
<protein>
    <submittedName>
        <fullName evidence="11">TonB-dependent receptor</fullName>
    </submittedName>
</protein>
<dbReference type="RefSeq" id="WP_146382713.1">
    <property type="nucleotide sequence ID" value="NZ_VOEJ01000007.1"/>
</dbReference>
<evidence type="ECO:0000256" key="8">
    <source>
        <dbReference type="SAM" id="MobiDB-lite"/>
    </source>
</evidence>
<keyword evidence="11" id="KW-0675">Receptor</keyword>
<dbReference type="InterPro" id="IPR037066">
    <property type="entry name" value="Plug_dom_sf"/>
</dbReference>
<dbReference type="Proteomes" id="UP000320042">
    <property type="component" value="Unassembled WGS sequence"/>
</dbReference>
<dbReference type="Gene3D" id="2.60.40.1120">
    <property type="entry name" value="Carboxypeptidase-like, regulatory domain"/>
    <property type="match status" value="1"/>
</dbReference>
<dbReference type="PANTHER" id="PTHR30069">
    <property type="entry name" value="TONB-DEPENDENT OUTER MEMBRANE RECEPTOR"/>
    <property type="match status" value="1"/>
</dbReference>
<reference evidence="11 12" key="1">
    <citation type="submission" date="2019-07" db="EMBL/GenBank/DDBJ databases">
        <authorList>
            <person name="Kim J."/>
        </authorList>
    </citation>
    <scope>NUCLEOTIDE SEQUENCE [LARGE SCALE GENOMIC DNA]</scope>
    <source>
        <strain evidence="12">dk17</strain>
    </source>
</reference>
<evidence type="ECO:0000256" key="6">
    <source>
        <dbReference type="ARBA" id="ARBA00023136"/>
    </source>
</evidence>
<proteinExistence type="predicted"/>
<dbReference type="Gene3D" id="2.40.170.20">
    <property type="entry name" value="TonB-dependent receptor, beta-barrel domain"/>
    <property type="match status" value="1"/>
</dbReference>
<feature type="signal peptide" evidence="9">
    <location>
        <begin position="1"/>
        <end position="21"/>
    </location>
</feature>
<dbReference type="InterPro" id="IPR041700">
    <property type="entry name" value="OMP_b-brl_3"/>
</dbReference>
<evidence type="ECO:0000259" key="10">
    <source>
        <dbReference type="Pfam" id="PF14905"/>
    </source>
</evidence>
<evidence type="ECO:0000256" key="4">
    <source>
        <dbReference type="ARBA" id="ARBA00022692"/>
    </source>
</evidence>
<evidence type="ECO:0000313" key="12">
    <source>
        <dbReference type="Proteomes" id="UP000320042"/>
    </source>
</evidence>
<feature type="region of interest" description="Disordered" evidence="8">
    <location>
        <begin position="406"/>
        <end position="438"/>
    </location>
</feature>
<keyword evidence="12" id="KW-1185">Reference proteome</keyword>
<feature type="compositionally biased region" description="Low complexity" evidence="8">
    <location>
        <begin position="406"/>
        <end position="415"/>
    </location>
</feature>
<feature type="domain" description="Outer membrane protein beta-barrel" evidence="10">
    <location>
        <begin position="387"/>
        <end position="796"/>
    </location>
</feature>
<dbReference type="EMBL" id="VOEJ01000007">
    <property type="protein sequence ID" value="TWR26433.1"/>
    <property type="molecule type" value="Genomic_DNA"/>
</dbReference>
<keyword evidence="2" id="KW-0813">Transport</keyword>
<comment type="subcellular location">
    <subcellularLocation>
        <location evidence="1">Cell outer membrane</location>
        <topology evidence="1">Multi-pass membrane protein</topology>
    </subcellularLocation>
</comment>
<dbReference type="GO" id="GO:0015344">
    <property type="term" value="F:siderophore uptake transmembrane transporter activity"/>
    <property type="evidence" value="ECO:0007669"/>
    <property type="project" value="TreeGrafter"/>
</dbReference>
<dbReference type="GO" id="GO:0009279">
    <property type="term" value="C:cell outer membrane"/>
    <property type="evidence" value="ECO:0007669"/>
    <property type="project" value="UniProtKB-SubCell"/>
</dbReference>
<gene>
    <name evidence="11" type="ORF">FPZ43_14820</name>
</gene>
<feature type="region of interest" description="Disordered" evidence="8">
    <location>
        <begin position="806"/>
        <end position="829"/>
    </location>
</feature>
<evidence type="ECO:0000313" key="11">
    <source>
        <dbReference type="EMBL" id="TWR26433.1"/>
    </source>
</evidence>
<organism evidence="11 12">
    <name type="scientific">Mucilaginibacter pallidiroseus</name>
    <dbReference type="NCBI Taxonomy" id="2599295"/>
    <lineage>
        <taxon>Bacteria</taxon>
        <taxon>Pseudomonadati</taxon>
        <taxon>Bacteroidota</taxon>
        <taxon>Sphingobacteriia</taxon>
        <taxon>Sphingobacteriales</taxon>
        <taxon>Sphingobacteriaceae</taxon>
        <taxon>Mucilaginibacter</taxon>
    </lineage>
</organism>
<evidence type="ECO:0000256" key="1">
    <source>
        <dbReference type="ARBA" id="ARBA00004571"/>
    </source>
</evidence>
<keyword evidence="4" id="KW-0812">Transmembrane</keyword>
<dbReference type="Gene3D" id="2.170.130.10">
    <property type="entry name" value="TonB-dependent receptor, plug domain"/>
    <property type="match status" value="1"/>
</dbReference>
<keyword evidence="7" id="KW-0998">Cell outer membrane</keyword>
<keyword evidence="3" id="KW-1134">Transmembrane beta strand</keyword>
<dbReference type="InterPro" id="IPR008969">
    <property type="entry name" value="CarboxyPept-like_regulatory"/>
</dbReference>
<keyword evidence="5 9" id="KW-0732">Signal</keyword>
<evidence type="ECO:0000256" key="3">
    <source>
        <dbReference type="ARBA" id="ARBA00022452"/>
    </source>
</evidence>
<evidence type="ECO:0000256" key="7">
    <source>
        <dbReference type="ARBA" id="ARBA00023237"/>
    </source>
</evidence>
<dbReference type="SUPFAM" id="SSF49464">
    <property type="entry name" value="Carboxypeptidase regulatory domain-like"/>
    <property type="match status" value="1"/>
</dbReference>
<dbReference type="OrthoDB" id="606851at2"/>
<accession>A0A563U524</accession>
<dbReference type="InterPro" id="IPR039426">
    <property type="entry name" value="TonB-dep_rcpt-like"/>
</dbReference>
<evidence type="ECO:0000256" key="2">
    <source>
        <dbReference type="ARBA" id="ARBA00022448"/>
    </source>
</evidence>
<dbReference type="Pfam" id="PF14905">
    <property type="entry name" value="OMP_b-brl_3"/>
    <property type="match status" value="1"/>
</dbReference>
<dbReference type="GO" id="GO:0044718">
    <property type="term" value="P:siderophore transmembrane transport"/>
    <property type="evidence" value="ECO:0007669"/>
    <property type="project" value="TreeGrafter"/>
</dbReference>
<feature type="region of interest" description="Disordered" evidence="8">
    <location>
        <begin position="288"/>
        <end position="314"/>
    </location>
</feature>
<name>A0A563U524_9SPHI</name>
<dbReference type="PANTHER" id="PTHR30069:SF29">
    <property type="entry name" value="HEMOGLOBIN AND HEMOGLOBIN-HAPTOGLOBIN-BINDING PROTEIN 1-RELATED"/>
    <property type="match status" value="1"/>
</dbReference>
<dbReference type="SUPFAM" id="SSF56935">
    <property type="entry name" value="Porins"/>
    <property type="match status" value="1"/>
</dbReference>